<keyword evidence="1" id="KW-0456">Lyase</keyword>
<dbReference type="PANTHER" id="PTHR21240">
    <property type="entry name" value="2-AMINO-3-CARBOXYLMUCONATE-6-SEMIALDEHYDE DECARBOXYLASE"/>
    <property type="match status" value="1"/>
</dbReference>
<evidence type="ECO:0000313" key="3">
    <source>
        <dbReference type="EMBL" id="GAK36447.1"/>
    </source>
</evidence>
<evidence type="ECO:0000313" key="4">
    <source>
        <dbReference type="Proteomes" id="UP000027601"/>
    </source>
</evidence>
<dbReference type="Proteomes" id="UP000027601">
    <property type="component" value="Unassembled WGS sequence"/>
</dbReference>
<organism evidence="3 4">
    <name type="scientific">Bacteroides graminisolvens DSM 19988 = JCM 15093</name>
    <dbReference type="NCBI Taxonomy" id="1121097"/>
    <lineage>
        <taxon>Bacteria</taxon>
        <taxon>Pseudomonadati</taxon>
        <taxon>Bacteroidota</taxon>
        <taxon>Bacteroidia</taxon>
        <taxon>Bacteroidales</taxon>
        <taxon>Bacteroidaceae</taxon>
        <taxon>Bacteroides</taxon>
    </lineage>
</organism>
<dbReference type="GO" id="GO:0016787">
    <property type="term" value="F:hydrolase activity"/>
    <property type="evidence" value="ECO:0007669"/>
    <property type="project" value="InterPro"/>
</dbReference>
<sequence length="307" mass="35203">MEYTIIDAHAHLWLRQDTVVDGLPVRTLENGRSFFLNEVRQMLPPFMIDGKNTAEVFLSNMDYAQVSAAVITQEYIDGIQNDYLSEVASRYPDRFLVCGMCEFRKPGFLNQAKELISKGFKAIKIPAQRLLLKDGRVMLNSEEMMQLFHLMEEHNIILSIDLADGAEQVPEMEEIIQECPHLKIAIGHFGMVTRPDWKEQILLARHPNVMVESGGITWLFNDEFYPFKGAVKAIREAADLVGMEKLMWGSDYPRTITAITYKMSYDFLVKSSELTENEKHLFLGENAKKFYGFGVLPTLPYIKNMSE</sequence>
<dbReference type="PANTHER" id="PTHR21240:SF19">
    <property type="entry name" value="CATALYTIC_ HYDROLASE"/>
    <property type="match status" value="1"/>
</dbReference>
<reference evidence="3 4" key="1">
    <citation type="journal article" date="2015" name="Microbes Environ.">
        <title>Distribution and evolution of nitrogen fixation genes in the phylum bacteroidetes.</title>
        <authorList>
            <person name="Inoue J."/>
            <person name="Oshima K."/>
            <person name="Suda W."/>
            <person name="Sakamoto M."/>
            <person name="Iino T."/>
            <person name="Noda S."/>
            <person name="Hongoh Y."/>
            <person name="Hattori M."/>
            <person name="Ohkuma M."/>
        </authorList>
    </citation>
    <scope>NUCLEOTIDE SEQUENCE [LARGE SCALE GENOMIC DNA]</scope>
    <source>
        <strain evidence="3 4">JCM 15093</strain>
    </source>
</reference>
<dbReference type="eggNOG" id="COG3618">
    <property type="taxonomic scope" value="Bacteria"/>
</dbReference>
<evidence type="ECO:0000256" key="1">
    <source>
        <dbReference type="ARBA" id="ARBA00023239"/>
    </source>
</evidence>
<comment type="caution">
    <text evidence="3">The sequence shown here is derived from an EMBL/GenBank/DDBJ whole genome shotgun (WGS) entry which is preliminary data.</text>
</comment>
<dbReference type="Pfam" id="PF04909">
    <property type="entry name" value="Amidohydro_2"/>
    <property type="match status" value="1"/>
</dbReference>
<dbReference type="Gene3D" id="3.20.20.140">
    <property type="entry name" value="Metal-dependent hydrolases"/>
    <property type="match status" value="1"/>
</dbReference>
<dbReference type="RefSeq" id="WP_024996366.1">
    <property type="nucleotide sequence ID" value="NZ_ATZI01000004.1"/>
</dbReference>
<dbReference type="SUPFAM" id="SSF51556">
    <property type="entry name" value="Metallo-dependent hydrolases"/>
    <property type="match status" value="1"/>
</dbReference>
<dbReference type="InterPro" id="IPR032465">
    <property type="entry name" value="ACMSD"/>
</dbReference>
<accession>A0A069D205</accession>
<proteinExistence type="predicted"/>
<gene>
    <name evidence="3" type="ORF">JCM15093_1614</name>
</gene>
<dbReference type="OrthoDB" id="5450317at2"/>
<dbReference type="InterPro" id="IPR032466">
    <property type="entry name" value="Metal_Hydrolase"/>
</dbReference>
<name>A0A069D205_9BACE</name>
<dbReference type="STRING" id="1121097.GCA_000428125_01602"/>
<dbReference type="AlphaFoldDB" id="A0A069D205"/>
<dbReference type="InterPro" id="IPR006680">
    <property type="entry name" value="Amidohydro-rel"/>
</dbReference>
<evidence type="ECO:0000259" key="2">
    <source>
        <dbReference type="Pfam" id="PF04909"/>
    </source>
</evidence>
<keyword evidence="4" id="KW-1185">Reference proteome</keyword>
<dbReference type="EMBL" id="BAJS01000007">
    <property type="protein sequence ID" value="GAK36447.1"/>
    <property type="molecule type" value="Genomic_DNA"/>
</dbReference>
<dbReference type="GO" id="GO:0016831">
    <property type="term" value="F:carboxy-lyase activity"/>
    <property type="evidence" value="ECO:0007669"/>
    <property type="project" value="InterPro"/>
</dbReference>
<feature type="domain" description="Amidohydrolase-related" evidence="2">
    <location>
        <begin position="6"/>
        <end position="293"/>
    </location>
</feature>
<protein>
    <recommendedName>
        <fullName evidence="2">Amidohydrolase-related domain-containing protein</fullName>
    </recommendedName>
</protein>